<protein>
    <submittedName>
        <fullName evidence="1">Uncharacterized protein</fullName>
    </submittedName>
</protein>
<comment type="caution">
    <text evidence="1">The sequence shown here is derived from an EMBL/GenBank/DDBJ whole genome shotgun (WGS) entry which is preliminary data.</text>
</comment>
<dbReference type="EMBL" id="JAZDRP010000007">
    <property type="protein sequence ID" value="MEE2526896.1"/>
    <property type="molecule type" value="Genomic_DNA"/>
</dbReference>
<reference evidence="1 2" key="1">
    <citation type="submission" date="2024-01" db="EMBL/GenBank/DDBJ databases">
        <title>Hyphobacterium bacterium isolated from marine sediment.</title>
        <authorList>
            <person name="Zhao S."/>
        </authorList>
    </citation>
    <scope>NUCLEOTIDE SEQUENCE [LARGE SCALE GENOMIC DNA]</scope>
    <source>
        <strain evidence="2">HN65</strain>
    </source>
</reference>
<sequence>MKFIAAIASLLLIAASPPPPPPDAPEIAQGEFDGYDGAILWNAWRRATYDAAANGALEAYDSYNADQPGAMIGALGPRGRRGSPFYWTETFRFAYNEICQGDECQWRYHHVNVEGETTDFDAIAERLFDGAAAAGYLRANGLEPGQDIPADHRAFGRQAELDEAVAERIRLVSYLESECPDVAHWQQRYESQIPPPVATPAGEIPPHPLPPLPFNVAMQLDMPGWAVGSDELWVRREDSRDRILLNILGAMRPSC</sequence>
<evidence type="ECO:0000313" key="2">
    <source>
        <dbReference type="Proteomes" id="UP001354971"/>
    </source>
</evidence>
<dbReference type="RefSeq" id="WP_330199560.1">
    <property type="nucleotide sequence ID" value="NZ_JAZDRP010000007.1"/>
</dbReference>
<proteinExistence type="predicted"/>
<gene>
    <name evidence="1" type="ORF">V0U79_10985</name>
</gene>
<name>A0ABU7LSL3_9PROT</name>
<evidence type="ECO:0000313" key="1">
    <source>
        <dbReference type="EMBL" id="MEE2526896.1"/>
    </source>
</evidence>
<dbReference type="Proteomes" id="UP001354971">
    <property type="component" value="Unassembled WGS sequence"/>
</dbReference>
<keyword evidence="2" id="KW-1185">Reference proteome</keyword>
<accession>A0ABU7LSL3</accession>
<organism evidence="1 2">
    <name type="scientific">Hyphobacterium lacteum</name>
    <dbReference type="NCBI Taxonomy" id="3116575"/>
    <lineage>
        <taxon>Bacteria</taxon>
        <taxon>Pseudomonadati</taxon>
        <taxon>Pseudomonadota</taxon>
        <taxon>Alphaproteobacteria</taxon>
        <taxon>Maricaulales</taxon>
        <taxon>Maricaulaceae</taxon>
        <taxon>Hyphobacterium</taxon>
    </lineage>
</organism>